<feature type="compositionally biased region" description="Low complexity" evidence="1">
    <location>
        <begin position="545"/>
        <end position="561"/>
    </location>
</feature>
<feature type="compositionally biased region" description="Low complexity" evidence="1">
    <location>
        <begin position="1409"/>
        <end position="1418"/>
    </location>
</feature>
<feature type="region of interest" description="Disordered" evidence="1">
    <location>
        <begin position="1691"/>
        <end position="1714"/>
    </location>
</feature>
<protein>
    <submittedName>
        <fullName evidence="3">Gliding motility-associated C-terminal domain-containing protein</fullName>
    </submittedName>
</protein>
<dbReference type="InterPro" id="IPR026341">
    <property type="entry name" value="T9SS_type_B"/>
</dbReference>
<feature type="compositionally biased region" description="Low complexity" evidence="1">
    <location>
        <begin position="1753"/>
        <end position="1762"/>
    </location>
</feature>
<feature type="region of interest" description="Disordered" evidence="1">
    <location>
        <begin position="1473"/>
        <end position="1503"/>
    </location>
</feature>
<evidence type="ECO:0000313" key="3">
    <source>
        <dbReference type="EMBL" id="XBG61855.1"/>
    </source>
</evidence>
<feature type="region of interest" description="Disordered" evidence="1">
    <location>
        <begin position="1433"/>
        <end position="1456"/>
    </location>
</feature>
<feature type="compositionally biased region" description="Low complexity" evidence="1">
    <location>
        <begin position="635"/>
        <end position="644"/>
    </location>
</feature>
<feature type="compositionally biased region" description="Low complexity" evidence="1">
    <location>
        <begin position="893"/>
        <end position="902"/>
    </location>
</feature>
<dbReference type="InterPro" id="IPR018247">
    <property type="entry name" value="EF_Hand_1_Ca_BS"/>
</dbReference>
<feature type="compositionally biased region" description="Low complexity" evidence="1">
    <location>
        <begin position="1323"/>
        <end position="1332"/>
    </location>
</feature>
<accession>A0AAU7BU74</accession>
<dbReference type="PROSITE" id="PS00018">
    <property type="entry name" value="EF_HAND_1"/>
    <property type="match status" value="1"/>
</dbReference>
<feature type="region of interest" description="Disordered" evidence="1">
    <location>
        <begin position="1645"/>
        <end position="1675"/>
    </location>
</feature>
<feature type="compositionally biased region" description="Acidic residues" evidence="1">
    <location>
        <begin position="833"/>
        <end position="848"/>
    </location>
</feature>
<feature type="compositionally biased region" description="Acidic residues" evidence="1">
    <location>
        <begin position="1349"/>
        <end position="1364"/>
    </location>
</feature>
<dbReference type="NCBIfam" id="TIGR04131">
    <property type="entry name" value="Bac_Flav_CTERM"/>
    <property type="match status" value="1"/>
</dbReference>
<feature type="region of interest" description="Disordered" evidence="1">
    <location>
        <begin position="1954"/>
        <end position="1978"/>
    </location>
</feature>
<dbReference type="NCBIfam" id="TIGR01451">
    <property type="entry name" value="B_ant_repeat"/>
    <property type="match status" value="1"/>
</dbReference>
<feature type="region of interest" description="Disordered" evidence="1">
    <location>
        <begin position="265"/>
        <end position="289"/>
    </location>
</feature>
<feature type="region of interest" description="Disordered" evidence="1">
    <location>
        <begin position="871"/>
        <end position="902"/>
    </location>
</feature>
<feature type="compositionally biased region" description="Basic and acidic residues" evidence="1">
    <location>
        <begin position="271"/>
        <end position="283"/>
    </location>
</feature>
<feature type="compositionally biased region" description="Acidic residues" evidence="1">
    <location>
        <begin position="1521"/>
        <end position="1536"/>
    </location>
</feature>
<feature type="region of interest" description="Disordered" evidence="1">
    <location>
        <begin position="1261"/>
        <end position="1284"/>
    </location>
</feature>
<feature type="compositionally biased region" description="Acidic residues" evidence="1">
    <location>
        <begin position="575"/>
        <end position="590"/>
    </location>
</feature>
<proteinExistence type="predicted"/>
<feature type="compositionally biased region" description="Acidic residues" evidence="1">
    <location>
        <begin position="661"/>
        <end position="676"/>
    </location>
</feature>
<feature type="compositionally biased region" description="Acidic residues" evidence="1">
    <location>
        <begin position="1177"/>
        <end position="1192"/>
    </location>
</feature>
<feature type="compositionally biased region" description="Acidic residues" evidence="1">
    <location>
        <begin position="1779"/>
        <end position="1794"/>
    </location>
</feature>
<feature type="region of interest" description="Disordered" evidence="1">
    <location>
        <begin position="659"/>
        <end position="682"/>
    </location>
</feature>
<feature type="region of interest" description="Disordered" evidence="1">
    <location>
        <begin position="1817"/>
        <end position="1848"/>
    </location>
</feature>
<feature type="region of interest" description="Disordered" evidence="1">
    <location>
        <begin position="1605"/>
        <end position="1628"/>
    </location>
</feature>
<dbReference type="EMBL" id="CP157199">
    <property type="protein sequence ID" value="XBG61855.1"/>
    <property type="molecule type" value="Genomic_DNA"/>
</dbReference>
<dbReference type="Pfam" id="PF13585">
    <property type="entry name" value="CHU_C"/>
    <property type="match status" value="1"/>
</dbReference>
<feature type="region of interest" description="Disordered" evidence="1">
    <location>
        <begin position="542"/>
        <end position="561"/>
    </location>
</feature>
<feature type="region of interest" description="Disordered" evidence="1">
    <location>
        <begin position="1301"/>
        <end position="1332"/>
    </location>
</feature>
<feature type="domain" description="DUF7507" evidence="2">
    <location>
        <begin position="2001"/>
        <end position="2111"/>
    </location>
</feature>
<feature type="compositionally biased region" description="Acidic residues" evidence="1">
    <location>
        <begin position="1091"/>
        <end position="1106"/>
    </location>
</feature>
<feature type="region of interest" description="Disordered" evidence="1">
    <location>
        <begin position="1043"/>
        <end position="1073"/>
    </location>
</feature>
<feature type="region of interest" description="Disordered" evidence="1">
    <location>
        <begin position="1731"/>
        <end position="1762"/>
    </location>
</feature>
<feature type="compositionally biased region" description="Acidic residues" evidence="1">
    <location>
        <begin position="1607"/>
        <end position="1622"/>
    </location>
</feature>
<feature type="region of interest" description="Disordered" evidence="1">
    <location>
        <begin position="1215"/>
        <end position="1245"/>
    </location>
</feature>
<dbReference type="RefSeq" id="WP_347924679.1">
    <property type="nucleotide sequence ID" value="NZ_CP157199.1"/>
</dbReference>
<feature type="region of interest" description="Disordered" evidence="1">
    <location>
        <begin position="785"/>
        <end position="815"/>
    </location>
</feature>
<sequence length="2227" mass="227499">MTLILGTNSISAQDIPDTDSSANCAVCAPTGWAVITGTPDISNRDIAAASGTAGGGSVWTNAPLPLPPNGHQNWISLRDLGTGYPEEIVGTNMTGLIIGEVYEVNIFSLTALSAYSPNYIDEFHYSISGGARQTVTGITQESWGLNRVRFTATAASMTFDLYPGFNASPGYSSNHESVQLSIEVVRLVPDSDNDGILDEDDIDDDNDGILDLNEYVGLDPDADVDGDGYPAYLDDDDNDVGVHNADGVVNPIYDLDGDGIPNHLDDDSDGDTCKDSIEAGHTDPDDDGYLGNSPVTVNGVGQVTGQGGYTGTTSDVTTVNSAPEAGTDGTLTICEGDTVTDAQLFAELTGADTGGTWSPALAGAGTYTYTVTSSCFNDTSEVVVTEQAAPDAGTDGTLTICEGNTVTDAQLFAELTGADTGGTWSPTLAGAGTYTYTVAATAPCTGNDISEVVVTEQAAPDAGTDGSLVICSGDTVTEAQLFASLTGADTGGTWSPALAGAGTYTYTVAATAPCAGNDTSEVIVTEDNTSDTDGDGVTDCHELNPPDGETPTDPTDPCDFTASDITLTVTAVTDCDGDGEDSTTDPDDQDPCVGGTLANVDLSNTTSMWATADCDGDGVTNLDEVDPDGDGTQGPGDTDPTDPCDFTASDITLTVTAVTDCDGDGEDSTTDPDDQDPCVGGTLANVDLSNTTSMWATADCDGDGVTNLDEVDPDGDGTQGPGDTDPTDPCDFTASDITLTVTAVTDCDGDGEDSTTDPDDQDPCVGGTLANVDLSNTTSMWATADCDGDGVTNLDEVDPDGDGTQGPGDTDPTDPCDFTASDITLTVTAVTDCDGDGEDSTTDPDDQDPCVGGTLANVDLSNTTSMWATADCDGDGVTNLDEVDPDGDGTQGPGDTDPTDPCDFTASDITLTVTAVTDCDGDGEDSTTDPDDQDPCVGGTLANVDLSNTTSMWATADCDGDGVTNLDEVDPDGDGTQGPGDTDPTDPCDFTASDITLTVTVVTDCDGDGEDSTTDPDDQDPCVGGTLANVDLSNTTSMWATADCDGDGVTNLDEVDPDGDGTQGPGDTDPTDPCDFTASDITLTVTAVTDCDGDGEDSTTDPDDQDPCVGGTLANVDLSNTTSMWATADCDGDGVTNLDEVDPDGDGTQGPGDTDPTDPCDFTASDITLTVTAVTDCDGDGEDSTTDPDDQDPCVGGTLANVDLSNTTSMWATADCDGDGVTNLDEVDPDGDGTQGPGDTDPTDPCDFTASDITLTVTAVTDCDGDGEDSTTDPDDQDPCVGGTLANVDLSNTTSMWATADCDGDGVTNLDEVDPDGDGTQGPGDTDPTDPCDFTASDITLTVTAVTDCDGDGEDSTTDPDDQDPCVGGTLANVDLSNTTSMWATADCDGDGVTNLDEVDPDGDGTQGPGDTDPTDPCDFTASDITLTVTAVTDCDGDGEDSTTDPDDQDPCVGGTLANVDLSNTTSMWATADCDGDGVTNLDEVDPDGDGTQGPGDTDPTDPCDFTASDITLTVTAVTDCDGDGEDSTTDPDDQDPCVGGTLANVDLSNTTSMWATADCDGDGVTNLDEVDPDGDGTQGPGDTDPTDPCDFTASDITLTVTAVTDCDGDGEDSTTDPDDQDPCVGGTLANVDLSNTTSMWATADCDGDGVTNLDEVDPDGDGTQGPGDTDPTDPCDFTASDITLTVTAVTDCDGDGEDSTTDPDDQDPCVGGTLANVDLSNTTSMWATADCDGDGVTNLDEVDPDGDGTQGPGDTDPTDPCDFTASDITLTVTAVTDCDGDGEDSTTDPDDQDPCVGGTLANVDLSNTTSMWATADCDGDGVTNLDEVDPDGDGTQGPGDTDPTDPCDFTASDITLTVTAVTDCDGDGEDSTTDPDDQDPCVGGTLANVDLSNTTSMWATADCDGDGVTNLDEVDPDGDGTQGPGDTDPTDPCDFTASDITLTQTGDYLLADCDGDGVTNGDELNPPDGEDPTDPTNPCDYHASDITTTVTYTGNCIGRLAVVKSASVSGTNLGDTITYTITVENTGDVVLTNVSLVDTFLDANGNPIALTTEPYFMSSDLGSTEGTLLVGEIATYMADFVITQQAINAEGVSNSVVANARTPIGDVVNDTSDDGDDLDGNTEDDETVTQLGCLIIYNEFSPNDDGVNENFVIGCIENYPNNTLEVYNRWGNIVYKQKGYSNNWKGTSNGRSTINSSDKLPAGTYYYILDLGDGSKPKNGWLYINR</sequence>
<feature type="region of interest" description="Disordered" evidence="1">
    <location>
        <begin position="1347"/>
        <end position="1370"/>
    </location>
</feature>
<reference evidence="3" key="1">
    <citation type="submission" date="2024-05" db="EMBL/GenBank/DDBJ databases">
        <title>Pontimicrobium maritimus sp. nov., isolated form sea water.</title>
        <authorList>
            <person name="Muhammad N."/>
            <person name="Vuong T.Q."/>
            <person name="Han H.L."/>
            <person name="Kim S.-G."/>
        </authorList>
    </citation>
    <scope>NUCLEOTIDE SEQUENCE</scope>
    <source>
        <strain evidence="3">SW4</strain>
    </source>
</reference>
<evidence type="ECO:0000259" key="2">
    <source>
        <dbReference type="Pfam" id="PF24346"/>
    </source>
</evidence>
<feature type="region of interest" description="Disordered" evidence="1">
    <location>
        <begin position="1519"/>
        <end position="1542"/>
    </location>
</feature>
<feature type="region of interest" description="Disordered" evidence="1">
    <location>
        <begin position="699"/>
        <end position="730"/>
    </location>
</feature>
<dbReference type="InterPro" id="IPR055354">
    <property type="entry name" value="DUF7507"/>
</dbReference>
<feature type="compositionally biased region" description="Acidic residues" evidence="1">
    <location>
        <begin position="747"/>
        <end position="762"/>
    </location>
</feature>
<feature type="compositionally biased region" description="Low complexity" evidence="1">
    <location>
        <begin position="1581"/>
        <end position="1590"/>
    </location>
</feature>
<feature type="region of interest" description="Disordered" evidence="1">
    <location>
        <begin position="613"/>
        <end position="644"/>
    </location>
</feature>
<feature type="compositionally biased region" description="Low complexity" evidence="1">
    <location>
        <begin position="979"/>
        <end position="988"/>
    </location>
</feature>
<feature type="region of interest" description="Disordered" evidence="1">
    <location>
        <begin position="1903"/>
        <end position="1933"/>
    </location>
</feature>
<feature type="region of interest" description="Disordered" evidence="1">
    <location>
        <begin position="1559"/>
        <end position="1590"/>
    </location>
</feature>
<feature type="compositionally biased region" description="Low complexity" evidence="1">
    <location>
        <begin position="1839"/>
        <end position="1848"/>
    </location>
</feature>
<evidence type="ECO:0000256" key="1">
    <source>
        <dbReference type="SAM" id="MobiDB-lite"/>
    </source>
</evidence>
<feature type="region of interest" description="Disordered" evidence="1">
    <location>
        <begin position="745"/>
        <end position="768"/>
    </location>
</feature>
<name>A0AAU7BU74_9FLAO</name>
<organism evidence="3">
    <name type="scientific">Pontimicrobium sp. SW4</name>
    <dbReference type="NCBI Taxonomy" id="3153519"/>
    <lineage>
        <taxon>Bacteria</taxon>
        <taxon>Pseudomonadati</taxon>
        <taxon>Bacteroidota</taxon>
        <taxon>Flavobacteriia</taxon>
        <taxon>Flavobacteriales</taxon>
        <taxon>Flavobacteriaceae</taxon>
        <taxon>Pontimicrobium</taxon>
    </lineage>
</organism>
<feature type="region of interest" description="Disordered" evidence="1">
    <location>
        <begin position="1007"/>
        <end position="1026"/>
    </location>
</feature>
<feature type="region of interest" description="Disordered" evidence="1">
    <location>
        <begin position="957"/>
        <end position="988"/>
    </location>
</feature>
<feature type="region of interest" description="Disordered" evidence="1">
    <location>
        <begin position="1129"/>
        <end position="1160"/>
    </location>
</feature>
<feature type="compositionally biased region" description="Acidic residues" evidence="1">
    <location>
        <begin position="919"/>
        <end position="934"/>
    </location>
</feature>
<feature type="region of interest" description="Disordered" evidence="1">
    <location>
        <begin position="573"/>
        <end position="596"/>
    </location>
</feature>
<gene>
    <name evidence="3" type="ORF">ABGB03_02900</name>
</gene>
<feature type="compositionally biased region" description="Acidic residues" evidence="1">
    <location>
        <begin position="1007"/>
        <end position="1020"/>
    </location>
</feature>
<feature type="compositionally biased region" description="Low complexity" evidence="1">
    <location>
        <begin position="1151"/>
        <end position="1160"/>
    </location>
</feature>
<dbReference type="Pfam" id="PF24346">
    <property type="entry name" value="DUF7507"/>
    <property type="match status" value="1"/>
</dbReference>
<feature type="compositionally biased region" description="Acidic residues" evidence="1">
    <location>
        <begin position="1263"/>
        <end position="1278"/>
    </location>
</feature>
<feature type="region of interest" description="Disordered" evidence="1">
    <location>
        <begin position="1089"/>
        <end position="1112"/>
    </location>
</feature>
<feature type="region of interest" description="Disordered" evidence="1">
    <location>
        <begin position="917"/>
        <end position="940"/>
    </location>
</feature>
<feature type="region of interest" description="Disordered" evidence="1">
    <location>
        <begin position="1777"/>
        <end position="1800"/>
    </location>
</feature>
<feature type="compositionally biased region" description="Acidic residues" evidence="1">
    <location>
        <begin position="1693"/>
        <end position="1708"/>
    </location>
</feature>
<feature type="region of interest" description="Disordered" evidence="1">
    <location>
        <begin position="831"/>
        <end position="854"/>
    </location>
</feature>
<feature type="region of interest" description="Disordered" evidence="1">
    <location>
        <begin position="1387"/>
        <end position="1418"/>
    </location>
</feature>
<feature type="region of interest" description="Disordered" evidence="1">
    <location>
        <begin position="1175"/>
        <end position="1198"/>
    </location>
</feature>
<dbReference type="InterPro" id="IPR047589">
    <property type="entry name" value="DUF11_rpt"/>
</dbReference>
<feature type="compositionally biased region" description="Acidic residues" evidence="1">
    <location>
        <begin position="1435"/>
        <end position="1450"/>
    </location>
</feature>
<feature type="compositionally biased region" description="Low complexity" evidence="1">
    <location>
        <begin position="721"/>
        <end position="730"/>
    </location>
</feature>